<keyword evidence="5" id="KW-1185">Reference proteome</keyword>
<protein>
    <recommendedName>
        <fullName evidence="6">Retrotransposon gag domain-containing protein</fullName>
    </recommendedName>
</protein>
<dbReference type="EMBL" id="QXFV01000596">
    <property type="protein sequence ID" value="KAE9033229.1"/>
    <property type="molecule type" value="Genomic_DNA"/>
</dbReference>
<evidence type="ECO:0000313" key="3">
    <source>
        <dbReference type="EMBL" id="KAE9344277.1"/>
    </source>
</evidence>
<feature type="compositionally biased region" description="Low complexity" evidence="1">
    <location>
        <begin position="66"/>
        <end position="83"/>
    </location>
</feature>
<proteinExistence type="predicted"/>
<comment type="caution">
    <text evidence="2">The sequence shown here is derived from an EMBL/GenBank/DDBJ whole genome shotgun (WGS) entry which is preliminary data.</text>
</comment>
<accession>A0A6A3MQD1</accession>
<sequence>MAAMTTDVQQLTAMVARLQPQSTGDRAHQGGQPVGSRSTQAARTPGTAPGGDGGGSPDSSDDGGHDIWSSSSSSSSSNSNAESESSDSEAIARRSRQARREQRRQQPVPLRKSVKDLELPTFAPSAKTSVSTWIDLVDLALKGAEESGRGKWSDKALYFIMGNKLVDDAAKWWVNMNRRLPERKRTWTNLKKALLRHYAEKLDKSAA</sequence>
<gene>
    <name evidence="2" type="ORF">PR001_g10260</name>
    <name evidence="3" type="ORF">PR003_g8552</name>
</gene>
<evidence type="ECO:0008006" key="6">
    <source>
        <dbReference type="Google" id="ProtNLM"/>
    </source>
</evidence>
<feature type="region of interest" description="Disordered" evidence="1">
    <location>
        <begin position="14"/>
        <end position="112"/>
    </location>
</feature>
<organism evidence="2 4">
    <name type="scientific">Phytophthora rubi</name>
    <dbReference type="NCBI Taxonomy" id="129364"/>
    <lineage>
        <taxon>Eukaryota</taxon>
        <taxon>Sar</taxon>
        <taxon>Stramenopiles</taxon>
        <taxon>Oomycota</taxon>
        <taxon>Peronosporomycetes</taxon>
        <taxon>Peronosporales</taxon>
        <taxon>Peronosporaceae</taxon>
        <taxon>Phytophthora</taxon>
    </lineage>
</organism>
<reference evidence="2 4" key="1">
    <citation type="submission" date="2018-09" db="EMBL/GenBank/DDBJ databases">
        <title>Genomic investigation of the strawberry pathogen Phytophthora fragariae indicates pathogenicity is determined by transcriptional variation in three key races.</title>
        <authorList>
            <person name="Adams T.M."/>
            <person name="Armitage A.D."/>
            <person name="Sobczyk M.K."/>
            <person name="Bates H.J."/>
            <person name="Dunwell J.M."/>
            <person name="Nellist C.F."/>
            <person name="Harrison R.J."/>
        </authorList>
    </citation>
    <scope>NUCLEOTIDE SEQUENCE [LARGE SCALE GENOMIC DNA]</scope>
    <source>
        <strain evidence="2 4">SCRP249</strain>
        <strain evidence="3 5">SCRP333</strain>
    </source>
</reference>
<evidence type="ECO:0000313" key="2">
    <source>
        <dbReference type="EMBL" id="KAE9033229.1"/>
    </source>
</evidence>
<dbReference type="EMBL" id="QXFT01000427">
    <property type="protein sequence ID" value="KAE9344277.1"/>
    <property type="molecule type" value="Genomic_DNA"/>
</dbReference>
<evidence type="ECO:0000313" key="5">
    <source>
        <dbReference type="Proteomes" id="UP000434957"/>
    </source>
</evidence>
<name>A0A6A3MQD1_9STRA</name>
<dbReference type="Proteomes" id="UP000429607">
    <property type="component" value="Unassembled WGS sequence"/>
</dbReference>
<evidence type="ECO:0000313" key="4">
    <source>
        <dbReference type="Proteomes" id="UP000429607"/>
    </source>
</evidence>
<dbReference type="Proteomes" id="UP000434957">
    <property type="component" value="Unassembled WGS sequence"/>
</dbReference>
<dbReference type="AlphaFoldDB" id="A0A6A3MQD1"/>
<evidence type="ECO:0000256" key="1">
    <source>
        <dbReference type="SAM" id="MobiDB-lite"/>
    </source>
</evidence>